<keyword evidence="1" id="KW-1133">Transmembrane helix</keyword>
<comment type="caution">
    <text evidence="2">The sequence shown here is derived from an EMBL/GenBank/DDBJ whole genome shotgun (WGS) entry which is preliminary data.</text>
</comment>
<evidence type="ECO:0000256" key="1">
    <source>
        <dbReference type="SAM" id="Phobius"/>
    </source>
</evidence>
<organism evidence="2 3">
    <name type="scientific">Pelagibius litoralis</name>
    <dbReference type="NCBI Taxonomy" id="374515"/>
    <lineage>
        <taxon>Bacteria</taxon>
        <taxon>Pseudomonadati</taxon>
        <taxon>Pseudomonadota</taxon>
        <taxon>Alphaproteobacteria</taxon>
        <taxon>Rhodospirillales</taxon>
        <taxon>Rhodovibrionaceae</taxon>
        <taxon>Pelagibius</taxon>
    </lineage>
</organism>
<accession>A0A967EVI9</accession>
<evidence type="ECO:0000313" key="3">
    <source>
        <dbReference type="Proteomes" id="UP000761264"/>
    </source>
</evidence>
<keyword evidence="1" id="KW-0472">Membrane</keyword>
<reference evidence="2" key="1">
    <citation type="submission" date="2020-03" db="EMBL/GenBank/DDBJ databases">
        <title>Genome of Pelagibius litoralis DSM 21314T.</title>
        <authorList>
            <person name="Wang G."/>
        </authorList>
    </citation>
    <scope>NUCLEOTIDE SEQUENCE</scope>
    <source>
        <strain evidence="2">DSM 21314</strain>
    </source>
</reference>
<dbReference type="RefSeq" id="WP_167223610.1">
    <property type="nucleotide sequence ID" value="NZ_JAAQPH010000005.1"/>
</dbReference>
<gene>
    <name evidence="2" type="ORF">HBA54_09050</name>
</gene>
<keyword evidence="3" id="KW-1185">Reference proteome</keyword>
<feature type="transmembrane region" description="Helical" evidence="1">
    <location>
        <begin position="28"/>
        <end position="49"/>
    </location>
</feature>
<dbReference type="EMBL" id="JAAQPH010000005">
    <property type="protein sequence ID" value="NIA68736.1"/>
    <property type="molecule type" value="Genomic_DNA"/>
</dbReference>
<keyword evidence="1" id="KW-0812">Transmembrane</keyword>
<dbReference type="Proteomes" id="UP000761264">
    <property type="component" value="Unassembled WGS sequence"/>
</dbReference>
<name>A0A967EVI9_9PROT</name>
<dbReference type="AlphaFoldDB" id="A0A967EVI9"/>
<protein>
    <submittedName>
        <fullName evidence="2">Uncharacterized protein</fullName>
    </submittedName>
</protein>
<proteinExistence type="predicted"/>
<evidence type="ECO:0000313" key="2">
    <source>
        <dbReference type="EMBL" id="NIA68736.1"/>
    </source>
</evidence>
<sequence>MVIPFVVICSVLSAVAGALVVRAGRRGLTASLLLVALSGLVLATLLLWWRQGNLWFL</sequence>